<dbReference type="AlphaFoldDB" id="A0A0V0H7S4"/>
<proteinExistence type="predicted"/>
<name>A0A0V0H7S4_SOLCH</name>
<dbReference type="EMBL" id="GEDG01024226">
    <property type="protein sequence ID" value="JAP16138.1"/>
    <property type="molecule type" value="Transcribed_RNA"/>
</dbReference>
<protein>
    <submittedName>
        <fullName evidence="1">Putative ovule protein</fullName>
    </submittedName>
</protein>
<reference evidence="1" key="1">
    <citation type="submission" date="2015-12" db="EMBL/GenBank/DDBJ databases">
        <title>Gene expression during late stages of embryo sac development: a critical building block for successful pollen-pistil interactions.</title>
        <authorList>
            <person name="Liu Y."/>
            <person name="Joly V."/>
            <person name="Sabar M."/>
            <person name="Matton D.P."/>
        </authorList>
    </citation>
    <scope>NUCLEOTIDE SEQUENCE</scope>
</reference>
<organism evidence="1">
    <name type="scientific">Solanum chacoense</name>
    <name type="common">Chaco potato</name>
    <dbReference type="NCBI Taxonomy" id="4108"/>
    <lineage>
        <taxon>Eukaryota</taxon>
        <taxon>Viridiplantae</taxon>
        <taxon>Streptophyta</taxon>
        <taxon>Embryophyta</taxon>
        <taxon>Tracheophyta</taxon>
        <taxon>Spermatophyta</taxon>
        <taxon>Magnoliopsida</taxon>
        <taxon>eudicotyledons</taxon>
        <taxon>Gunneridae</taxon>
        <taxon>Pentapetalae</taxon>
        <taxon>asterids</taxon>
        <taxon>lamiids</taxon>
        <taxon>Solanales</taxon>
        <taxon>Solanaceae</taxon>
        <taxon>Solanoideae</taxon>
        <taxon>Solaneae</taxon>
        <taxon>Solanum</taxon>
    </lineage>
</organism>
<sequence length="71" mass="8080">MSSQVGNRFTHIAKFQGVLLFNIRLSQLDLYKIVKKKGIERSTSTHGNCIKRESRKVCRIGNSFIDLGNNL</sequence>
<evidence type="ECO:0000313" key="1">
    <source>
        <dbReference type="EMBL" id="JAP16138.1"/>
    </source>
</evidence>
<accession>A0A0V0H7S4</accession>